<dbReference type="PROSITE" id="PS00928">
    <property type="entry name" value="TREHALASE_2"/>
    <property type="match status" value="1"/>
</dbReference>
<dbReference type="PRINTS" id="PR00744">
    <property type="entry name" value="GLHYDRLASE37"/>
</dbReference>
<dbReference type="InterPro" id="IPR016024">
    <property type="entry name" value="ARM-type_fold"/>
</dbReference>
<evidence type="ECO:0000256" key="7">
    <source>
        <dbReference type="RuleBase" id="RU361180"/>
    </source>
</evidence>
<evidence type="ECO:0000256" key="5">
    <source>
        <dbReference type="ARBA" id="ARBA00022801"/>
    </source>
</evidence>
<dbReference type="InterPro" id="IPR012341">
    <property type="entry name" value="6hp_glycosidase-like_sf"/>
</dbReference>
<dbReference type="AlphaFoldDB" id="A0AAN7S8P8"/>
<evidence type="ECO:0000256" key="1">
    <source>
        <dbReference type="ARBA" id="ARBA00001576"/>
    </source>
</evidence>
<accession>A0AAN7S8P8</accession>
<keyword evidence="6 7" id="KW-0326">Glycosidase</keyword>
<evidence type="ECO:0000256" key="2">
    <source>
        <dbReference type="ARBA" id="ARBA00005615"/>
    </source>
</evidence>
<dbReference type="PANTHER" id="PTHR23403:SF1">
    <property type="entry name" value="TREHALASE"/>
    <property type="match status" value="1"/>
</dbReference>
<keyword evidence="9" id="KW-1185">Reference proteome</keyword>
<reference evidence="9" key="1">
    <citation type="submission" date="2023-01" db="EMBL/GenBank/DDBJ databases">
        <title>Key to firefly adult light organ development and bioluminescence: homeobox transcription factors regulate luciferase expression and transportation to peroxisome.</title>
        <authorList>
            <person name="Fu X."/>
        </authorList>
    </citation>
    <scope>NUCLEOTIDE SEQUENCE [LARGE SCALE GENOMIC DNA]</scope>
</reference>
<organism evidence="8 9">
    <name type="scientific">Aquatica leii</name>
    <dbReference type="NCBI Taxonomy" id="1421715"/>
    <lineage>
        <taxon>Eukaryota</taxon>
        <taxon>Metazoa</taxon>
        <taxon>Ecdysozoa</taxon>
        <taxon>Arthropoda</taxon>
        <taxon>Hexapoda</taxon>
        <taxon>Insecta</taxon>
        <taxon>Pterygota</taxon>
        <taxon>Neoptera</taxon>
        <taxon>Endopterygota</taxon>
        <taxon>Coleoptera</taxon>
        <taxon>Polyphaga</taxon>
        <taxon>Elateriformia</taxon>
        <taxon>Elateroidea</taxon>
        <taxon>Lampyridae</taxon>
        <taxon>Luciolinae</taxon>
        <taxon>Aquatica</taxon>
    </lineage>
</organism>
<dbReference type="Proteomes" id="UP001353858">
    <property type="component" value="Unassembled WGS sequence"/>
</dbReference>
<comment type="catalytic activity">
    <reaction evidence="1 7">
        <text>alpha,alpha-trehalose + H2O = alpha-D-glucose + beta-D-glucose</text>
        <dbReference type="Rhea" id="RHEA:32675"/>
        <dbReference type="ChEBI" id="CHEBI:15377"/>
        <dbReference type="ChEBI" id="CHEBI:15903"/>
        <dbReference type="ChEBI" id="CHEBI:16551"/>
        <dbReference type="ChEBI" id="CHEBI:17925"/>
        <dbReference type="EC" id="3.2.1.28"/>
    </reaction>
</comment>
<dbReference type="InterPro" id="IPR001661">
    <property type="entry name" value="Glyco_hydro_37"/>
</dbReference>
<keyword evidence="5 7" id="KW-0378">Hydrolase</keyword>
<sequence>MADEHHVDEETSNKHVGKSVLDHFSQISNDNEAKRVKNASLLLQYLYKFNNNQNNDEVQYALKRIIRGLGGSKTSTRIGFYSTFVALLHTCPYLALDEVLKCIRKQLQIEGGNSKSEIGDIYTGQVLACGALIRSKKIFDGDQEQQDNVLRLLINAGKSRSYLSMASVKFIAELLAMCDEEQLKQLWSVLNTEILKPWPEQTLDSLYLLLLVCRSFPRFLKGSTLNKILSSYEVLCNENLETICNVTLLARIFNDSKTFVDKKLLYSPDQVLQNFNQMLNTNPKPGKEEISKFVTENFGDGDELEKWRPGDYNENPNFLRMIQNDTLRDFAQKLVKLWGVLARRVKDDVSRNADRYSIIPVPNGFVIPGGRFREYYYWDSYWIIRSLLIGGMKETARGMIENFFTLVDRFGFVPNGGRKYYLNRSQPPLLTAMVLSYYKETSDLKWLSDNIVYLERELQFWLRDRTVPVQYGRHNLTLARYHAVSDGPRPESYFEDVETGTGSRDVEQLYVELKSGAESGWDFSSRWLFDDEGGTRTGLSNVKTTRVLPVDLNSILCGAFRTLSEMYLLLNNTERSDAWAKFYHDWRVAMDVVFWDEDDGVWHDFDYALKRRRKGFYPSNLAPLWMGCYAEDGDELGRRVVEYMKNQRILDYLGGVPTSLERTGEQWDFPNAWPPLQDVVVEGLRSTGNRDAVALAQTLAHRWVNANLLGFAQAGEMFEKYDAVTPGLYGGGGEYVVQSGFGWTNGVVLKFIYEYFI</sequence>
<dbReference type="GO" id="GO:0005730">
    <property type="term" value="C:nucleolus"/>
    <property type="evidence" value="ECO:0007669"/>
    <property type="project" value="InterPro"/>
</dbReference>
<dbReference type="InterPro" id="IPR008928">
    <property type="entry name" value="6-hairpin_glycosidase_sf"/>
</dbReference>
<proteinExistence type="inferred from homology"/>
<dbReference type="Pfam" id="PF01204">
    <property type="entry name" value="Trehalase"/>
    <property type="match status" value="1"/>
</dbReference>
<dbReference type="PROSITE" id="PS00927">
    <property type="entry name" value="TREHALASE_1"/>
    <property type="match status" value="1"/>
</dbReference>
<comment type="caution">
    <text evidence="8">The sequence shown here is derived from an EMBL/GenBank/DDBJ whole genome shotgun (WGS) entry which is preliminary data.</text>
</comment>
<protein>
    <recommendedName>
        <fullName evidence="4 7">Trehalase</fullName>
        <ecNumber evidence="3 7">3.2.1.28</ecNumber>
    </recommendedName>
    <alternativeName>
        <fullName evidence="7">Alpha-trehalose glucohydrolase</fullName>
    </alternativeName>
</protein>
<dbReference type="GO" id="GO:0005993">
    <property type="term" value="P:trehalose catabolic process"/>
    <property type="evidence" value="ECO:0007669"/>
    <property type="project" value="TreeGrafter"/>
</dbReference>
<evidence type="ECO:0000256" key="3">
    <source>
        <dbReference type="ARBA" id="ARBA00012757"/>
    </source>
</evidence>
<evidence type="ECO:0000313" key="9">
    <source>
        <dbReference type="Proteomes" id="UP001353858"/>
    </source>
</evidence>
<dbReference type="PANTHER" id="PTHR23403">
    <property type="entry name" value="TREHALASE"/>
    <property type="match status" value="1"/>
</dbReference>
<name>A0AAN7S8P8_9COLE</name>
<evidence type="ECO:0000313" key="8">
    <source>
        <dbReference type="EMBL" id="KAK4878296.1"/>
    </source>
</evidence>
<dbReference type="GO" id="GO:0006355">
    <property type="term" value="P:regulation of DNA-templated transcription"/>
    <property type="evidence" value="ECO:0007669"/>
    <property type="project" value="InterPro"/>
</dbReference>
<gene>
    <name evidence="8" type="ORF">RN001_010802</name>
</gene>
<evidence type="ECO:0000256" key="4">
    <source>
        <dbReference type="ARBA" id="ARBA00019905"/>
    </source>
</evidence>
<dbReference type="GO" id="GO:0003677">
    <property type="term" value="F:DNA binding"/>
    <property type="evidence" value="ECO:0007669"/>
    <property type="project" value="InterPro"/>
</dbReference>
<dbReference type="GO" id="GO:0004555">
    <property type="term" value="F:alpha,alpha-trehalase activity"/>
    <property type="evidence" value="ECO:0007669"/>
    <property type="project" value="UniProtKB-EC"/>
</dbReference>
<dbReference type="InterPro" id="IPR018232">
    <property type="entry name" value="Glyco_hydro_37_CS"/>
</dbReference>
<dbReference type="Gene3D" id="1.50.10.10">
    <property type="match status" value="1"/>
</dbReference>
<dbReference type="EMBL" id="JARPUR010000004">
    <property type="protein sequence ID" value="KAK4878296.1"/>
    <property type="molecule type" value="Genomic_DNA"/>
</dbReference>
<dbReference type="SUPFAM" id="SSF48208">
    <property type="entry name" value="Six-hairpin glycosidases"/>
    <property type="match status" value="1"/>
</dbReference>
<evidence type="ECO:0000256" key="6">
    <source>
        <dbReference type="ARBA" id="ARBA00023295"/>
    </source>
</evidence>
<comment type="similarity">
    <text evidence="2 7">Belongs to the glycosyl hydrolase 37 family.</text>
</comment>
<dbReference type="SUPFAM" id="SSF48371">
    <property type="entry name" value="ARM repeat"/>
    <property type="match status" value="1"/>
</dbReference>
<dbReference type="EC" id="3.2.1.28" evidence="3 7"/>